<keyword evidence="2" id="KW-1185">Reference proteome</keyword>
<evidence type="ECO:0000313" key="1">
    <source>
        <dbReference type="EMBL" id="SEN09229.1"/>
    </source>
</evidence>
<dbReference type="OrthoDB" id="8780806at2"/>
<dbReference type="Proteomes" id="UP000199531">
    <property type="component" value="Unassembled WGS sequence"/>
</dbReference>
<proteinExistence type="predicted"/>
<reference evidence="1 2" key="1">
    <citation type="submission" date="2016-10" db="EMBL/GenBank/DDBJ databases">
        <authorList>
            <person name="de Groot N.N."/>
        </authorList>
    </citation>
    <scope>NUCLEOTIDE SEQUENCE [LARGE SCALE GENOMIC DNA]</scope>
    <source>
        <strain evidence="1 2">DSM 15123</strain>
    </source>
</reference>
<dbReference type="AlphaFoldDB" id="A0A1H8DPQ6"/>
<dbReference type="RefSeq" id="WP_091813205.1">
    <property type="nucleotide sequence ID" value="NZ_FOCW01000001.1"/>
</dbReference>
<accession>A0A1H8DPQ6</accession>
<name>A0A1H8DPQ6_9BURK</name>
<sequence length="167" mass="17539">MGLLDTLTQIVNAASQNSQPQQQQVEELQQAPADVLSQGLREAFDSKDTPSIGNLVGQMFGQSSNQQQAGLINQIIQALGPAAATALAGGVLQKVLKPGSDQVEAADVAQLSADEVTSVVNEAQAQRPELSQQLSEFYSQHSGLIKALGGVALLAAAIKMKQYAERN</sequence>
<protein>
    <submittedName>
        <fullName evidence="1">Uncharacterized protein</fullName>
    </submittedName>
</protein>
<evidence type="ECO:0000313" key="2">
    <source>
        <dbReference type="Proteomes" id="UP000199531"/>
    </source>
</evidence>
<organism evidence="1 2">
    <name type="scientific">Brachymonas denitrificans DSM 15123</name>
    <dbReference type="NCBI Taxonomy" id="1121117"/>
    <lineage>
        <taxon>Bacteria</taxon>
        <taxon>Pseudomonadati</taxon>
        <taxon>Pseudomonadota</taxon>
        <taxon>Betaproteobacteria</taxon>
        <taxon>Burkholderiales</taxon>
        <taxon>Comamonadaceae</taxon>
        <taxon>Brachymonas</taxon>
    </lineage>
</organism>
<gene>
    <name evidence="1" type="ORF">SAMN02745977_00404</name>
</gene>
<dbReference type="EMBL" id="FOCW01000001">
    <property type="protein sequence ID" value="SEN09229.1"/>
    <property type="molecule type" value="Genomic_DNA"/>
</dbReference>